<evidence type="ECO:0000256" key="4">
    <source>
        <dbReference type="ARBA" id="ARBA00022989"/>
    </source>
</evidence>
<sequence>MTRYKEKAVRISVDLEILRERNVANGEKFAELQSKITQLVACCDEREDCNDSELILRHVQLQMRQLYQAEIENFVSGVRAEINKKQVEEYQFSDVVAAATGGVFGALNAWMRPVSRNALPRSSIRDDVKGSGGNSTTSLWASAFDGAQASINLMKNRRFVEHMKIEHMCGEESESDHVVFCINGFMTQSADPLRNWSSWKPIIFDRQSCPDNSPGTARESSVVLYNVYWEAGDIEDWNHFCTNANNLLGQNSGFGSSTINSVSAISSLVSHFAGNPWHKAQNKANLIGIMLAQVLASQPAIIRNRKVSLFGHSLGAAVVFQALQELARIRQERNIEERIITNAVFFGGAFIPHISKLTTVANEIDSANGGKMINVFSTRDAVLSNLFWVSNMHGNSKVASGCAAIKEFDDKTIDGINVDVSDLIPPVITTQFGHSYGPFMKQIAQRVVSHLRSAGSE</sequence>
<dbReference type="HOGENOM" id="CLU_038529_0_0_1"/>
<reference evidence="6" key="2">
    <citation type="submission" date="2011-02" db="EMBL/GenBank/DDBJ databases">
        <authorList>
            <person name="MacLean D."/>
        </authorList>
    </citation>
    <scope>NUCLEOTIDE SEQUENCE</scope>
</reference>
<comment type="subcellular location">
    <subcellularLocation>
        <location evidence="1">Membrane</location>
        <topology evidence="1">Multi-pass membrane protein</topology>
    </subcellularLocation>
</comment>
<evidence type="ECO:0000256" key="2">
    <source>
        <dbReference type="ARBA" id="ARBA00009824"/>
    </source>
</evidence>
<dbReference type="PANTHER" id="PTHR17920">
    <property type="entry name" value="TRANSMEMBRANE AND COILED-COIL DOMAIN-CONTAINING PROTEIN 4 TMCO4"/>
    <property type="match status" value="1"/>
</dbReference>
<dbReference type="GO" id="GO:0016020">
    <property type="term" value="C:membrane"/>
    <property type="evidence" value="ECO:0007669"/>
    <property type="project" value="UniProtKB-SubCell"/>
</dbReference>
<name>F0WWY0_9STRA</name>
<evidence type="ECO:0000256" key="5">
    <source>
        <dbReference type="ARBA" id="ARBA00023136"/>
    </source>
</evidence>
<reference evidence="6" key="1">
    <citation type="journal article" date="2011" name="PLoS Biol.">
        <title>Gene gain and loss during evolution of obligate parasitism in the white rust pathogen of Arabidopsis thaliana.</title>
        <authorList>
            <person name="Kemen E."/>
            <person name="Gardiner A."/>
            <person name="Schultz-Larsen T."/>
            <person name="Kemen A.C."/>
            <person name="Balmuth A.L."/>
            <person name="Robert-Seilaniantz A."/>
            <person name="Bailey K."/>
            <person name="Holub E."/>
            <person name="Studholme D.J."/>
            <person name="Maclean D."/>
            <person name="Jones J.D."/>
        </authorList>
    </citation>
    <scope>NUCLEOTIDE SEQUENCE</scope>
</reference>
<comment type="similarity">
    <text evidence="2">Belongs to the TMCO4 family.</text>
</comment>
<dbReference type="InterPro" id="IPR029058">
    <property type="entry name" value="AB_hydrolase_fold"/>
</dbReference>
<dbReference type="Pfam" id="PF05277">
    <property type="entry name" value="DUF726"/>
    <property type="match status" value="1"/>
</dbReference>
<evidence type="ECO:0000256" key="1">
    <source>
        <dbReference type="ARBA" id="ARBA00004141"/>
    </source>
</evidence>
<keyword evidence="4" id="KW-1133">Transmembrane helix</keyword>
<organism evidence="6">
    <name type="scientific">Albugo laibachii Nc14</name>
    <dbReference type="NCBI Taxonomy" id="890382"/>
    <lineage>
        <taxon>Eukaryota</taxon>
        <taxon>Sar</taxon>
        <taxon>Stramenopiles</taxon>
        <taxon>Oomycota</taxon>
        <taxon>Peronosporomycetes</taxon>
        <taxon>Albuginales</taxon>
        <taxon>Albuginaceae</taxon>
        <taxon>Albugo</taxon>
    </lineage>
</organism>
<dbReference type="SUPFAM" id="SSF53474">
    <property type="entry name" value="alpha/beta-Hydrolases"/>
    <property type="match status" value="1"/>
</dbReference>
<evidence type="ECO:0000313" key="6">
    <source>
        <dbReference type="EMBL" id="CCA25965.1"/>
    </source>
</evidence>
<proteinExistence type="inferred from homology"/>
<dbReference type="AlphaFoldDB" id="F0WWY0"/>
<keyword evidence="3" id="KW-0812">Transmembrane</keyword>
<evidence type="ECO:0000256" key="3">
    <source>
        <dbReference type="ARBA" id="ARBA00022692"/>
    </source>
</evidence>
<accession>F0WWY0</accession>
<gene>
    <name evidence="6" type="primary">AlNc14C337G10741</name>
    <name evidence="6" type="ORF">ALNC14_121090</name>
</gene>
<protein>
    <submittedName>
        <fullName evidence="6">Uncharacterized protein AlNc14C337G10741</fullName>
    </submittedName>
</protein>
<keyword evidence="5" id="KW-0472">Membrane</keyword>
<dbReference type="InterPro" id="IPR007941">
    <property type="entry name" value="DUF726"/>
</dbReference>
<dbReference type="PANTHER" id="PTHR17920:SF3">
    <property type="entry name" value="TRANSMEMBRANE AND COILED-COIL DOMAIN-CONTAINING PROTEIN 4"/>
    <property type="match status" value="1"/>
</dbReference>
<dbReference type="EMBL" id="FR824382">
    <property type="protein sequence ID" value="CCA25965.1"/>
    <property type="molecule type" value="Genomic_DNA"/>
</dbReference>